<dbReference type="AlphaFoldDB" id="A0A8J2YV46"/>
<protein>
    <submittedName>
        <fullName evidence="1">Uncharacterized protein</fullName>
    </submittedName>
</protein>
<keyword evidence="2" id="KW-1185">Reference proteome</keyword>
<proteinExistence type="predicted"/>
<reference evidence="1" key="1">
    <citation type="journal article" date="2014" name="Int. J. Syst. Evol. Microbiol.">
        <title>Complete genome sequence of Corynebacterium casei LMG S-19264T (=DSM 44701T), isolated from a smear-ripened cheese.</title>
        <authorList>
            <consortium name="US DOE Joint Genome Institute (JGI-PGF)"/>
            <person name="Walter F."/>
            <person name="Albersmeier A."/>
            <person name="Kalinowski J."/>
            <person name="Ruckert C."/>
        </authorList>
    </citation>
    <scope>NUCLEOTIDE SEQUENCE</scope>
    <source>
        <strain evidence="1">CGMCC 1.15725</strain>
    </source>
</reference>
<comment type="caution">
    <text evidence="1">The sequence shown here is derived from an EMBL/GenBank/DDBJ whole genome shotgun (WGS) entry which is preliminary data.</text>
</comment>
<evidence type="ECO:0000313" key="1">
    <source>
        <dbReference type="EMBL" id="GGF19160.1"/>
    </source>
</evidence>
<accession>A0A8J2YV46</accession>
<reference evidence="1" key="2">
    <citation type="submission" date="2020-09" db="EMBL/GenBank/DDBJ databases">
        <authorList>
            <person name="Sun Q."/>
            <person name="Zhou Y."/>
        </authorList>
    </citation>
    <scope>NUCLEOTIDE SEQUENCE</scope>
    <source>
        <strain evidence="1">CGMCC 1.15725</strain>
    </source>
</reference>
<name>A0A8J2YV46_9PROT</name>
<evidence type="ECO:0000313" key="2">
    <source>
        <dbReference type="Proteomes" id="UP000646365"/>
    </source>
</evidence>
<organism evidence="1 2">
    <name type="scientific">Aliidongia dinghuensis</name>
    <dbReference type="NCBI Taxonomy" id="1867774"/>
    <lineage>
        <taxon>Bacteria</taxon>
        <taxon>Pseudomonadati</taxon>
        <taxon>Pseudomonadota</taxon>
        <taxon>Alphaproteobacteria</taxon>
        <taxon>Rhodospirillales</taxon>
        <taxon>Dongiaceae</taxon>
        <taxon>Aliidongia</taxon>
    </lineage>
</organism>
<sequence length="145" mass="16501">MSRVCFHEDAIMFGNEMHVNEAADVPTLEEVRETEAAERWRHFQPLERYGLIASKEPPTEAGLYLFQRANDYAEIRGLCLCHVEDGKSYRLIAGDGEVGDLFPHDPARKPLPVGDRPGHWYGPLRTLDDLVQLFTAITVRRGRPI</sequence>
<dbReference type="EMBL" id="BMJQ01000006">
    <property type="protein sequence ID" value="GGF19160.1"/>
    <property type="molecule type" value="Genomic_DNA"/>
</dbReference>
<gene>
    <name evidence="1" type="ORF">GCM10011611_26320</name>
</gene>
<dbReference type="Proteomes" id="UP000646365">
    <property type="component" value="Unassembled WGS sequence"/>
</dbReference>